<feature type="compositionally biased region" description="Basic and acidic residues" evidence="1">
    <location>
        <begin position="49"/>
        <end position="68"/>
    </location>
</feature>
<dbReference type="RefSeq" id="WP_139218481.1">
    <property type="nucleotide sequence ID" value="NZ_FONS01000021.1"/>
</dbReference>
<dbReference type="EMBL" id="FONS01000021">
    <property type="protein sequence ID" value="SFF48671.1"/>
    <property type="molecule type" value="Genomic_DNA"/>
</dbReference>
<dbReference type="AlphaFoldDB" id="A0A1I2J7J8"/>
<accession>A0A1I2J7J8</accession>
<organism evidence="2">
    <name type="scientific">Pedobacter antarcticus</name>
    <dbReference type="NCBI Taxonomy" id="34086"/>
    <lineage>
        <taxon>Bacteria</taxon>
        <taxon>Pseudomonadati</taxon>
        <taxon>Bacteroidota</taxon>
        <taxon>Sphingobacteriia</taxon>
        <taxon>Sphingobacteriales</taxon>
        <taxon>Sphingobacteriaceae</taxon>
        <taxon>Pedobacter</taxon>
    </lineage>
</organism>
<sequence>MDIKNLMAQTREIARQPSKQTEKDVTEEPLAKPEIEDKPSDTSGVPDESEIKEKKPAQKQTPTKEKKQPAVKAPVQAFTDSPLINAIKEYDPGTETQRMTYIINEANYRILSAIKAESKTSIMCLINFFLDEALKGRSEEINKLIHKQYKNLKL</sequence>
<evidence type="ECO:0000256" key="1">
    <source>
        <dbReference type="SAM" id="MobiDB-lite"/>
    </source>
</evidence>
<evidence type="ECO:0000313" key="2">
    <source>
        <dbReference type="EMBL" id="SFF48671.1"/>
    </source>
</evidence>
<gene>
    <name evidence="2" type="ORF">SAMN03003324_04158</name>
</gene>
<reference evidence="2" key="1">
    <citation type="submission" date="2016-10" db="EMBL/GenBank/DDBJ databases">
        <authorList>
            <person name="de Groot N.N."/>
        </authorList>
    </citation>
    <scope>NUCLEOTIDE SEQUENCE [LARGE SCALE GENOMIC DNA]</scope>
    <source>
        <strain evidence="2">ATCC 51969</strain>
    </source>
</reference>
<feature type="compositionally biased region" description="Basic and acidic residues" evidence="1">
    <location>
        <begin position="20"/>
        <end position="40"/>
    </location>
</feature>
<name>A0A1I2J7J8_9SPHI</name>
<dbReference type="Proteomes" id="UP000183129">
    <property type="component" value="Unassembled WGS sequence"/>
</dbReference>
<feature type="region of interest" description="Disordered" evidence="1">
    <location>
        <begin position="1"/>
        <end position="75"/>
    </location>
</feature>
<protein>
    <submittedName>
        <fullName evidence="2">Uncharacterized protein</fullName>
    </submittedName>
</protein>
<proteinExistence type="predicted"/>